<evidence type="ECO:0000256" key="1">
    <source>
        <dbReference type="RuleBase" id="RU363076"/>
    </source>
</evidence>
<gene>
    <name evidence="2" type="ORF">PU634_14725</name>
</gene>
<dbReference type="Pfam" id="PF02104">
    <property type="entry name" value="SURF1"/>
    <property type="match status" value="1"/>
</dbReference>
<dbReference type="EMBL" id="CP118224">
    <property type="protein sequence ID" value="WMC10315.1"/>
    <property type="molecule type" value="Genomic_DNA"/>
</dbReference>
<reference evidence="2 3" key="1">
    <citation type="submission" date="2023-02" db="EMBL/GenBank/DDBJ databases">
        <title>Complete genome sequence of a novel bacterium Oceanimonas sp. NTOU-MSR1 isolated from marine coast sediment.</title>
        <authorList>
            <person name="Yang H.-T."/>
            <person name="Chen Y.-L."/>
            <person name="Ho Y.-N."/>
        </authorList>
    </citation>
    <scope>NUCLEOTIDE SEQUENCE [LARGE SCALE GENOMIC DNA]</scope>
    <source>
        <strain evidence="2 3">NTOU-MSR1</strain>
    </source>
</reference>
<dbReference type="AlphaFoldDB" id="A0AA50Q797"/>
<protein>
    <recommendedName>
        <fullName evidence="1">SURF1-like protein</fullName>
    </recommendedName>
</protein>
<organism evidence="2 3">
    <name type="scientific">Oceanimonas pelagia</name>
    <dbReference type="NCBI Taxonomy" id="3028314"/>
    <lineage>
        <taxon>Bacteria</taxon>
        <taxon>Pseudomonadati</taxon>
        <taxon>Pseudomonadota</taxon>
        <taxon>Gammaproteobacteria</taxon>
        <taxon>Aeromonadales</taxon>
        <taxon>Aeromonadaceae</taxon>
        <taxon>Oceanimonas</taxon>
    </lineage>
</organism>
<proteinExistence type="inferred from homology"/>
<accession>A0AA50Q797</accession>
<keyword evidence="1" id="KW-0472">Membrane</keyword>
<comment type="subcellular location">
    <subcellularLocation>
        <location evidence="1">Cell membrane</location>
        <topology evidence="1">Multi-pass membrane protein</topology>
    </subcellularLocation>
</comment>
<sequence>MSIGKRGGLLVLTAVLTGLMVFMGVWQLSRADEKRRLLQEWEQRSQVELELKEALAMQSPFGYRLRTGGVFLAGGELFLDNQIEQGRAGYRLIRPLQTPLGLLAVDRGWWPAHGDRSRLPPVEDLDDGAVIVAGVLVRPWQPPLSLGDTDRDALSRRVASLDPDELAGRWGQPVLPMVLKTDMDAGSWQPVSMGPEKHLGYAVQWFAMTFAIWLAAWWWHGRRHDA</sequence>
<evidence type="ECO:0000313" key="2">
    <source>
        <dbReference type="EMBL" id="WMC10315.1"/>
    </source>
</evidence>
<name>A0AA50Q797_9GAMM</name>
<dbReference type="KEGG" id="ope:PU634_14725"/>
<dbReference type="RefSeq" id="WP_306761516.1">
    <property type="nucleotide sequence ID" value="NZ_CP118224.1"/>
</dbReference>
<feature type="transmembrane region" description="Helical" evidence="1">
    <location>
        <begin position="199"/>
        <end position="219"/>
    </location>
</feature>
<keyword evidence="1" id="KW-1133">Transmembrane helix</keyword>
<comment type="caution">
    <text evidence="1">Lacks conserved residue(s) required for the propagation of feature annotation.</text>
</comment>
<comment type="similarity">
    <text evidence="1">Belongs to the SURF1 family.</text>
</comment>
<dbReference type="CDD" id="cd06662">
    <property type="entry name" value="SURF1"/>
    <property type="match status" value="1"/>
</dbReference>
<keyword evidence="1" id="KW-0812">Transmembrane</keyword>
<evidence type="ECO:0000313" key="3">
    <source>
        <dbReference type="Proteomes" id="UP001223802"/>
    </source>
</evidence>
<dbReference type="InterPro" id="IPR002994">
    <property type="entry name" value="Surf1/Shy1"/>
</dbReference>
<dbReference type="PROSITE" id="PS50895">
    <property type="entry name" value="SURF1"/>
    <property type="match status" value="1"/>
</dbReference>
<keyword evidence="3" id="KW-1185">Reference proteome</keyword>
<dbReference type="Proteomes" id="UP001223802">
    <property type="component" value="Chromosome"/>
</dbReference>
<keyword evidence="1" id="KW-1003">Cell membrane</keyword>
<dbReference type="GO" id="GO:0005886">
    <property type="term" value="C:plasma membrane"/>
    <property type="evidence" value="ECO:0007669"/>
    <property type="project" value="UniProtKB-SubCell"/>
</dbReference>